<name>A0A1G9F2Y9_9ACTN</name>
<dbReference type="InterPro" id="IPR029058">
    <property type="entry name" value="AB_hydrolase_fold"/>
</dbReference>
<proteinExistence type="predicted"/>
<gene>
    <name evidence="1" type="ORF">SAMN05421874_111221</name>
</gene>
<accession>A0A1G9F2Y9</accession>
<dbReference type="SUPFAM" id="SSF53474">
    <property type="entry name" value="alpha/beta-Hydrolases"/>
    <property type="match status" value="1"/>
</dbReference>
<evidence type="ECO:0000313" key="2">
    <source>
        <dbReference type="Proteomes" id="UP000198683"/>
    </source>
</evidence>
<dbReference type="EMBL" id="FNFB01000011">
    <property type="protein sequence ID" value="SDK82731.1"/>
    <property type="molecule type" value="Genomic_DNA"/>
</dbReference>
<dbReference type="Gene3D" id="3.40.50.1820">
    <property type="entry name" value="alpha/beta hydrolase"/>
    <property type="match status" value="1"/>
</dbReference>
<organism evidence="1 2">
    <name type="scientific">Nonomuraea maritima</name>
    <dbReference type="NCBI Taxonomy" id="683260"/>
    <lineage>
        <taxon>Bacteria</taxon>
        <taxon>Bacillati</taxon>
        <taxon>Actinomycetota</taxon>
        <taxon>Actinomycetes</taxon>
        <taxon>Streptosporangiales</taxon>
        <taxon>Streptosporangiaceae</taxon>
        <taxon>Nonomuraea</taxon>
    </lineage>
</organism>
<reference evidence="1 2" key="1">
    <citation type="submission" date="2016-10" db="EMBL/GenBank/DDBJ databases">
        <authorList>
            <person name="de Groot N.N."/>
        </authorList>
    </citation>
    <scope>NUCLEOTIDE SEQUENCE [LARGE SCALE GENOMIC DNA]</scope>
    <source>
        <strain evidence="1 2">CGMCC 4.5681</strain>
    </source>
</reference>
<keyword evidence="2" id="KW-1185">Reference proteome</keyword>
<evidence type="ECO:0000313" key="1">
    <source>
        <dbReference type="EMBL" id="SDK82731.1"/>
    </source>
</evidence>
<dbReference type="Proteomes" id="UP000198683">
    <property type="component" value="Unassembled WGS sequence"/>
</dbReference>
<sequence>MLLLQGMDDPSIKIAVTKQAVRNARAAGTAAEFRAYPGKDHYSVLTPRSDGGAATDVVNWLNCHRNS</sequence>
<dbReference type="AlphaFoldDB" id="A0A1G9F2Y9"/>
<protein>
    <submittedName>
        <fullName evidence="1">Uncharacterized protein</fullName>
    </submittedName>
</protein>